<proteinExistence type="predicted"/>
<reference evidence="1" key="2">
    <citation type="submission" date="2021-12" db="EMBL/GenBank/DDBJ databases">
        <title>Resequencing data analysis of finger millet.</title>
        <authorList>
            <person name="Hatakeyama M."/>
            <person name="Aluri S."/>
            <person name="Balachadran M.T."/>
            <person name="Sivarajan S.R."/>
            <person name="Poveda L."/>
            <person name="Shimizu-Inatsugi R."/>
            <person name="Schlapbach R."/>
            <person name="Sreeman S.M."/>
            <person name="Shimizu K.K."/>
        </authorList>
    </citation>
    <scope>NUCLEOTIDE SEQUENCE</scope>
</reference>
<accession>A0AAV5D1I5</accession>
<keyword evidence="2" id="KW-1185">Reference proteome</keyword>
<name>A0AAV5D1I5_ELECO</name>
<dbReference type="EMBL" id="BQKI01000010">
    <property type="protein sequence ID" value="GJN04261.1"/>
    <property type="molecule type" value="Genomic_DNA"/>
</dbReference>
<comment type="caution">
    <text evidence="1">The sequence shown here is derived from an EMBL/GenBank/DDBJ whole genome shotgun (WGS) entry which is preliminary data.</text>
</comment>
<evidence type="ECO:0000313" key="2">
    <source>
        <dbReference type="Proteomes" id="UP001054889"/>
    </source>
</evidence>
<gene>
    <name evidence="1" type="primary">ga21793</name>
    <name evidence="1" type="ORF">PR202_ga21793</name>
</gene>
<dbReference type="Proteomes" id="UP001054889">
    <property type="component" value="Unassembled WGS sequence"/>
</dbReference>
<protein>
    <submittedName>
        <fullName evidence="1">Uncharacterized protein</fullName>
    </submittedName>
</protein>
<reference evidence="1" key="1">
    <citation type="journal article" date="2018" name="DNA Res.">
        <title>Multiple hybrid de novo genome assembly of finger millet, an orphan allotetraploid crop.</title>
        <authorList>
            <person name="Hatakeyama M."/>
            <person name="Aluri S."/>
            <person name="Balachadran M.T."/>
            <person name="Sivarajan S.R."/>
            <person name="Patrignani A."/>
            <person name="Gruter S."/>
            <person name="Poveda L."/>
            <person name="Shimizu-Inatsugi R."/>
            <person name="Baeten J."/>
            <person name="Francoijs K.J."/>
            <person name="Nataraja K.N."/>
            <person name="Reddy Y.A.N."/>
            <person name="Phadnis S."/>
            <person name="Ravikumar R.L."/>
            <person name="Schlapbach R."/>
            <person name="Sreeman S.M."/>
            <person name="Shimizu K.K."/>
        </authorList>
    </citation>
    <scope>NUCLEOTIDE SEQUENCE</scope>
</reference>
<organism evidence="1 2">
    <name type="scientific">Eleusine coracana subsp. coracana</name>
    <dbReference type="NCBI Taxonomy" id="191504"/>
    <lineage>
        <taxon>Eukaryota</taxon>
        <taxon>Viridiplantae</taxon>
        <taxon>Streptophyta</taxon>
        <taxon>Embryophyta</taxon>
        <taxon>Tracheophyta</taxon>
        <taxon>Spermatophyta</taxon>
        <taxon>Magnoliopsida</taxon>
        <taxon>Liliopsida</taxon>
        <taxon>Poales</taxon>
        <taxon>Poaceae</taxon>
        <taxon>PACMAD clade</taxon>
        <taxon>Chloridoideae</taxon>
        <taxon>Cynodonteae</taxon>
        <taxon>Eleusininae</taxon>
        <taxon>Eleusine</taxon>
    </lineage>
</organism>
<sequence>MAYLEQRNTCVFYGASPRLQTVVRVILEDATTWSLAGPARLTDLLERLPSASVVTYTSGVM</sequence>
<evidence type="ECO:0000313" key="1">
    <source>
        <dbReference type="EMBL" id="GJN04261.1"/>
    </source>
</evidence>
<dbReference type="AlphaFoldDB" id="A0AAV5D1I5"/>